<dbReference type="PANTHER" id="PTHR43033:SF1">
    <property type="entry name" value="TRNA(ILE)-LYSIDINE SYNTHASE-RELATED"/>
    <property type="match status" value="1"/>
</dbReference>
<dbReference type="NCBIfam" id="TIGR02433">
    <property type="entry name" value="lysidine_TilS_C"/>
    <property type="match status" value="1"/>
</dbReference>
<evidence type="ECO:0000256" key="1">
    <source>
        <dbReference type="ARBA" id="ARBA00004496"/>
    </source>
</evidence>
<dbReference type="Pfam" id="PF11734">
    <property type="entry name" value="TilS_C"/>
    <property type="match status" value="1"/>
</dbReference>
<dbReference type="InterPro" id="IPR012094">
    <property type="entry name" value="tRNA_Ile_lys_synt"/>
</dbReference>
<evidence type="ECO:0000313" key="11">
    <source>
        <dbReference type="Proteomes" id="UP000001317"/>
    </source>
</evidence>
<dbReference type="SUPFAM" id="SSF56037">
    <property type="entry name" value="PheT/TilS domain"/>
    <property type="match status" value="1"/>
</dbReference>
<evidence type="ECO:0000313" key="10">
    <source>
        <dbReference type="EMBL" id="ABZ77514.1"/>
    </source>
</evidence>
<feature type="domain" description="Lysidine-tRNA(Ile) synthetase C-terminal" evidence="9">
    <location>
        <begin position="401"/>
        <end position="475"/>
    </location>
</feature>
<evidence type="ECO:0000256" key="8">
    <source>
        <dbReference type="HAMAP-Rule" id="MF_01161"/>
    </source>
</evidence>
<comment type="function">
    <text evidence="8">Ligates lysine onto the cytidine present at position 34 of the AUA codon-specific tRNA(Ile) that contains the anticodon CAU, in an ATP-dependent manner. Cytidine is converted to lysidine, thus changing the amino acid specificity of the tRNA from methionine to isoleucine.</text>
</comment>
<dbReference type="STRING" id="458817.Shal_2965"/>
<keyword evidence="2 8" id="KW-0963">Cytoplasm</keyword>
<evidence type="ECO:0000256" key="7">
    <source>
        <dbReference type="ARBA" id="ARBA00048539"/>
    </source>
</evidence>
<dbReference type="GO" id="GO:0006400">
    <property type="term" value="P:tRNA modification"/>
    <property type="evidence" value="ECO:0007669"/>
    <property type="project" value="UniProtKB-UniRule"/>
</dbReference>
<keyword evidence="11" id="KW-1185">Reference proteome</keyword>
<dbReference type="HOGENOM" id="CLU_018869_2_0_6"/>
<dbReference type="Gene3D" id="3.40.50.620">
    <property type="entry name" value="HUPs"/>
    <property type="match status" value="1"/>
</dbReference>
<dbReference type="InterPro" id="IPR011063">
    <property type="entry name" value="TilS/TtcA_N"/>
</dbReference>
<dbReference type="GO" id="GO:0005737">
    <property type="term" value="C:cytoplasm"/>
    <property type="evidence" value="ECO:0007669"/>
    <property type="project" value="UniProtKB-SubCell"/>
</dbReference>
<evidence type="ECO:0000256" key="2">
    <source>
        <dbReference type="ARBA" id="ARBA00022490"/>
    </source>
</evidence>
<dbReference type="EMBL" id="CP000931">
    <property type="protein sequence ID" value="ABZ77514.1"/>
    <property type="molecule type" value="Genomic_DNA"/>
</dbReference>
<dbReference type="InterPro" id="IPR012796">
    <property type="entry name" value="Lysidine-tRNA-synth_C"/>
</dbReference>
<name>B0TNK0_SHEHH</name>
<dbReference type="KEGG" id="shl:Shal_2965"/>
<dbReference type="InterPro" id="IPR012795">
    <property type="entry name" value="tRNA_Ile_lys_synt_N"/>
</dbReference>
<accession>B0TNK0</accession>
<dbReference type="Pfam" id="PF01171">
    <property type="entry name" value="ATP_bind_3"/>
    <property type="match status" value="1"/>
</dbReference>
<dbReference type="SMART" id="SM00977">
    <property type="entry name" value="TilS_C"/>
    <property type="match status" value="1"/>
</dbReference>
<dbReference type="AlphaFoldDB" id="B0TNK0"/>
<comment type="domain">
    <text evidence="8">The N-terminal region contains the highly conserved SGGXDS motif, predicted to be a P-loop motif involved in ATP binding.</text>
</comment>
<dbReference type="NCBIfam" id="TIGR02432">
    <property type="entry name" value="lysidine_TilS_N"/>
    <property type="match status" value="1"/>
</dbReference>
<dbReference type="Pfam" id="PF09179">
    <property type="entry name" value="TilS"/>
    <property type="match status" value="1"/>
</dbReference>
<keyword evidence="4 8" id="KW-0819">tRNA processing</keyword>
<dbReference type="SUPFAM" id="SSF52402">
    <property type="entry name" value="Adenine nucleotide alpha hydrolases-like"/>
    <property type="match status" value="1"/>
</dbReference>
<sequence length="476" mass="53364">MNIVTLIQACIQQLPSKVAAAVKVDNSQEQNQAAINKPKPKLVLAYSGGVDSEILAHGLAQFAKVSPHFECLLVHVHHGLSANADTWAEHCLTQAKHYDLDCTVKRVEVKLAPRLSVEAQARSVRYEALLSELSNNDILMTAHHQDDQLETVLLALKRGLGPKGLSAMGKVQRFNQQHWIIRPLLDCSKDEIEAYAKRYEITHIQDESNFDDKYDRNFLRLDVIPKLKQRWPSIAATTSRSAELCALQQSVLDEEIALKLPNIQLRKGNDWVLDLERLAQYSSAWQSLLLRGHMDALGFAPPSKVQGEQILAQLLDAKADANVEIRLTDVIIKRFKSEGYFLLPQKNAQYAADKKGLSNIQLNKIEELINRVIELPTGDNFSTEACQTGLRLRLPLSSEQVSIEFALPGSTRCHPHNRSKGRELKKVWQECGLAPWKRGTVPLLCYDGKLVAAVGYWIEKSYLATADDVGLVLHIR</sequence>
<keyword evidence="3 8" id="KW-0436">Ligase</keyword>
<dbReference type="CDD" id="cd01992">
    <property type="entry name" value="TilS_N"/>
    <property type="match status" value="1"/>
</dbReference>
<comment type="catalytic activity">
    <reaction evidence="7 8">
        <text>cytidine(34) in tRNA(Ile2) + L-lysine + ATP = lysidine(34) in tRNA(Ile2) + AMP + diphosphate + H(+)</text>
        <dbReference type="Rhea" id="RHEA:43744"/>
        <dbReference type="Rhea" id="RHEA-COMP:10625"/>
        <dbReference type="Rhea" id="RHEA-COMP:10670"/>
        <dbReference type="ChEBI" id="CHEBI:15378"/>
        <dbReference type="ChEBI" id="CHEBI:30616"/>
        <dbReference type="ChEBI" id="CHEBI:32551"/>
        <dbReference type="ChEBI" id="CHEBI:33019"/>
        <dbReference type="ChEBI" id="CHEBI:82748"/>
        <dbReference type="ChEBI" id="CHEBI:83665"/>
        <dbReference type="ChEBI" id="CHEBI:456215"/>
        <dbReference type="EC" id="6.3.4.19"/>
    </reaction>
</comment>
<evidence type="ECO:0000256" key="4">
    <source>
        <dbReference type="ARBA" id="ARBA00022694"/>
    </source>
</evidence>
<dbReference type="EC" id="6.3.4.19" evidence="8"/>
<dbReference type="HAMAP" id="MF_01161">
    <property type="entry name" value="tRNA_Ile_lys_synt"/>
    <property type="match status" value="1"/>
</dbReference>
<comment type="subcellular location">
    <subcellularLocation>
        <location evidence="1 8">Cytoplasm</location>
    </subcellularLocation>
</comment>
<dbReference type="Gene3D" id="1.20.59.20">
    <property type="match status" value="1"/>
</dbReference>
<dbReference type="eggNOG" id="COG0037">
    <property type="taxonomic scope" value="Bacteria"/>
</dbReference>
<reference evidence="10" key="1">
    <citation type="submission" date="2008-01" db="EMBL/GenBank/DDBJ databases">
        <title>Complete sequence of Shewanella halifaxensis HAW-EB4.</title>
        <authorList>
            <consortium name="US DOE Joint Genome Institute"/>
            <person name="Copeland A."/>
            <person name="Lucas S."/>
            <person name="Lapidus A."/>
            <person name="Glavina del Rio T."/>
            <person name="Dalin E."/>
            <person name="Tice H."/>
            <person name="Bruce D."/>
            <person name="Goodwin L."/>
            <person name="Pitluck S."/>
            <person name="Sims D."/>
            <person name="Brettin T."/>
            <person name="Detter J.C."/>
            <person name="Han C."/>
            <person name="Kuske C.R."/>
            <person name="Schmutz J."/>
            <person name="Larimer F."/>
            <person name="Land M."/>
            <person name="Hauser L."/>
            <person name="Kyrpides N."/>
            <person name="Kim E."/>
            <person name="Zhao J.-S."/>
            <person name="Richardson P."/>
        </authorList>
    </citation>
    <scope>NUCLEOTIDE SEQUENCE [LARGE SCALE GENOMIC DNA]</scope>
    <source>
        <strain evidence="10">HAW-EB4</strain>
    </source>
</reference>
<dbReference type="RefSeq" id="WP_012278041.1">
    <property type="nucleotide sequence ID" value="NC_010334.1"/>
</dbReference>
<dbReference type="InterPro" id="IPR014729">
    <property type="entry name" value="Rossmann-like_a/b/a_fold"/>
</dbReference>
<evidence type="ECO:0000256" key="5">
    <source>
        <dbReference type="ARBA" id="ARBA00022741"/>
    </source>
</evidence>
<dbReference type="GO" id="GO:0032267">
    <property type="term" value="F:tRNA(Ile)-lysidine synthase activity"/>
    <property type="evidence" value="ECO:0007669"/>
    <property type="project" value="UniProtKB-EC"/>
</dbReference>
<comment type="similarity">
    <text evidence="8">Belongs to the tRNA(Ile)-lysidine synthase family.</text>
</comment>
<organism evidence="10 11">
    <name type="scientific">Shewanella halifaxensis (strain HAW-EB4)</name>
    <dbReference type="NCBI Taxonomy" id="458817"/>
    <lineage>
        <taxon>Bacteria</taxon>
        <taxon>Pseudomonadati</taxon>
        <taxon>Pseudomonadota</taxon>
        <taxon>Gammaproteobacteria</taxon>
        <taxon>Alteromonadales</taxon>
        <taxon>Shewanellaceae</taxon>
        <taxon>Shewanella</taxon>
    </lineage>
</organism>
<dbReference type="GO" id="GO:0005524">
    <property type="term" value="F:ATP binding"/>
    <property type="evidence" value="ECO:0007669"/>
    <property type="project" value="UniProtKB-UniRule"/>
</dbReference>
<feature type="binding site" evidence="8">
    <location>
        <begin position="47"/>
        <end position="52"/>
    </location>
    <ligand>
        <name>ATP</name>
        <dbReference type="ChEBI" id="CHEBI:30616"/>
    </ligand>
</feature>
<dbReference type="OrthoDB" id="9807403at2"/>
<dbReference type="SUPFAM" id="SSF82829">
    <property type="entry name" value="MesJ substrate recognition domain-like"/>
    <property type="match status" value="1"/>
</dbReference>
<evidence type="ECO:0000256" key="3">
    <source>
        <dbReference type="ARBA" id="ARBA00022598"/>
    </source>
</evidence>
<dbReference type="InterPro" id="IPR015262">
    <property type="entry name" value="tRNA_Ile_lys_synt_subst-bd"/>
</dbReference>
<keyword evidence="6 8" id="KW-0067">ATP-binding</keyword>
<dbReference type="PANTHER" id="PTHR43033">
    <property type="entry name" value="TRNA(ILE)-LYSIDINE SYNTHASE-RELATED"/>
    <property type="match status" value="1"/>
</dbReference>
<dbReference type="Proteomes" id="UP000001317">
    <property type="component" value="Chromosome"/>
</dbReference>
<gene>
    <name evidence="8" type="primary">tilS</name>
    <name evidence="10" type="ordered locus">Shal_2965</name>
</gene>
<evidence type="ECO:0000259" key="9">
    <source>
        <dbReference type="SMART" id="SM00977"/>
    </source>
</evidence>
<protein>
    <recommendedName>
        <fullName evidence="8">tRNA(Ile)-lysidine synthase</fullName>
        <ecNumber evidence="8">6.3.4.19</ecNumber>
    </recommendedName>
    <alternativeName>
        <fullName evidence="8">tRNA(Ile)-2-lysyl-cytidine synthase</fullName>
    </alternativeName>
    <alternativeName>
        <fullName evidence="8">tRNA(Ile)-lysidine synthetase</fullName>
    </alternativeName>
</protein>
<evidence type="ECO:0000256" key="6">
    <source>
        <dbReference type="ARBA" id="ARBA00022840"/>
    </source>
</evidence>
<proteinExistence type="inferred from homology"/>
<keyword evidence="5 8" id="KW-0547">Nucleotide-binding</keyword>